<organism evidence="2 3">
    <name type="scientific">Pleurodeles waltl</name>
    <name type="common">Iberian ribbed newt</name>
    <dbReference type="NCBI Taxonomy" id="8319"/>
    <lineage>
        <taxon>Eukaryota</taxon>
        <taxon>Metazoa</taxon>
        <taxon>Chordata</taxon>
        <taxon>Craniata</taxon>
        <taxon>Vertebrata</taxon>
        <taxon>Euteleostomi</taxon>
        <taxon>Amphibia</taxon>
        <taxon>Batrachia</taxon>
        <taxon>Caudata</taxon>
        <taxon>Salamandroidea</taxon>
        <taxon>Salamandridae</taxon>
        <taxon>Pleurodelinae</taxon>
        <taxon>Pleurodeles</taxon>
    </lineage>
</organism>
<dbReference type="AlphaFoldDB" id="A0AAV7TYX3"/>
<feature type="region of interest" description="Disordered" evidence="1">
    <location>
        <begin position="38"/>
        <end position="79"/>
    </location>
</feature>
<evidence type="ECO:0000256" key="1">
    <source>
        <dbReference type="SAM" id="MobiDB-lite"/>
    </source>
</evidence>
<sequence length="79" mass="8757">MRHPLPVVDVVRHQGCCPGGRVMRQGYFHPCGQQYEGLNLPGQAQERPNPQGPTGQLRLQPRPPPQEGPESVYTSRSSL</sequence>
<protein>
    <submittedName>
        <fullName evidence="2">Uncharacterized protein</fullName>
    </submittedName>
</protein>
<accession>A0AAV7TYX3</accession>
<reference evidence="2" key="1">
    <citation type="journal article" date="2022" name="bioRxiv">
        <title>Sequencing and chromosome-scale assembly of the giantPleurodeles waltlgenome.</title>
        <authorList>
            <person name="Brown T."/>
            <person name="Elewa A."/>
            <person name="Iarovenko S."/>
            <person name="Subramanian E."/>
            <person name="Araus A.J."/>
            <person name="Petzold A."/>
            <person name="Susuki M."/>
            <person name="Suzuki K.-i.T."/>
            <person name="Hayashi T."/>
            <person name="Toyoda A."/>
            <person name="Oliveira C."/>
            <person name="Osipova E."/>
            <person name="Leigh N.D."/>
            <person name="Simon A."/>
            <person name="Yun M.H."/>
        </authorList>
    </citation>
    <scope>NUCLEOTIDE SEQUENCE</scope>
    <source>
        <strain evidence="2">20211129_DDA</strain>
        <tissue evidence="2">Liver</tissue>
    </source>
</reference>
<dbReference type="Proteomes" id="UP001066276">
    <property type="component" value="Chromosome 3_2"/>
</dbReference>
<gene>
    <name evidence="2" type="ORF">NDU88_007153</name>
</gene>
<evidence type="ECO:0000313" key="3">
    <source>
        <dbReference type="Proteomes" id="UP001066276"/>
    </source>
</evidence>
<dbReference type="EMBL" id="JANPWB010000006">
    <property type="protein sequence ID" value="KAJ1181954.1"/>
    <property type="molecule type" value="Genomic_DNA"/>
</dbReference>
<proteinExistence type="predicted"/>
<evidence type="ECO:0000313" key="2">
    <source>
        <dbReference type="EMBL" id="KAJ1181954.1"/>
    </source>
</evidence>
<comment type="caution">
    <text evidence="2">The sequence shown here is derived from an EMBL/GenBank/DDBJ whole genome shotgun (WGS) entry which is preliminary data.</text>
</comment>
<keyword evidence="3" id="KW-1185">Reference proteome</keyword>
<name>A0AAV7TYX3_PLEWA</name>